<sequence length="117" mass="13343">MFHAKEVIYSEALGGDIVQVSFQEEPDPDIDYSKRGTLLPPAIKYVAISANYEFSSEKLVEWCDGNDFDGGESIRHIEITRNQLKLVLKNGFRFDVSFNTDERTFKKMALFLLGDNT</sequence>
<organism evidence="1 2">
    <name type="scientific">Desulfobotulus mexicanus</name>
    <dbReference type="NCBI Taxonomy" id="2586642"/>
    <lineage>
        <taxon>Bacteria</taxon>
        <taxon>Pseudomonadati</taxon>
        <taxon>Thermodesulfobacteriota</taxon>
        <taxon>Desulfobacteria</taxon>
        <taxon>Desulfobacterales</taxon>
        <taxon>Desulfobacteraceae</taxon>
        <taxon>Desulfobotulus</taxon>
    </lineage>
</organism>
<evidence type="ECO:0000313" key="2">
    <source>
        <dbReference type="Proteomes" id="UP000321899"/>
    </source>
</evidence>
<gene>
    <name evidence="1" type="ORF">FIM25_11150</name>
</gene>
<protein>
    <submittedName>
        <fullName evidence="1">Uncharacterized protein</fullName>
    </submittedName>
</protein>
<name>A0A5S5MES6_9BACT</name>
<dbReference type="EMBL" id="VDMB01000014">
    <property type="protein sequence ID" value="TYT74135.1"/>
    <property type="molecule type" value="Genomic_DNA"/>
</dbReference>
<dbReference type="OrthoDB" id="7107841at2"/>
<reference evidence="1 2" key="1">
    <citation type="submission" date="2019-06" db="EMBL/GenBank/DDBJ databases">
        <title>Desulfobotulus mexicanus sp. nov., a novel sulfate-reducing bacterium isolated from the sediment of an alkaline crater lake in Mexico.</title>
        <authorList>
            <person name="Hirschler-Rea A."/>
        </authorList>
    </citation>
    <scope>NUCLEOTIDE SEQUENCE [LARGE SCALE GENOMIC DNA]</scope>
    <source>
        <strain evidence="1 2">PAR22N</strain>
    </source>
</reference>
<dbReference type="Proteomes" id="UP000321899">
    <property type="component" value="Unassembled WGS sequence"/>
</dbReference>
<keyword evidence="2" id="KW-1185">Reference proteome</keyword>
<accession>A0A5S5MES6</accession>
<evidence type="ECO:0000313" key="1">
    <source>
        <dbReference type="EMBL" id="TYT74135.1"/>
    </source>
</evidence>
<dbReference type="AlphaFoldDB" id="A0A5S5MES6"/>
<comment type="caution">
    <text evidence="1">The sequence shown here is derived from an EMBL/GenBank/DDBJ whole genome shotgun (WGS) entry which is preliminary data.</text>
</comment>
<proteinExistence type="predicted"/>